<name>B0VH22_CLOAI</name>
<dbReference type="PRINTS" id="PR00120">
    <property type="entry name" value="HATPASE"/>
</dbReference>
<dbReference type="InterPro" id="IPR008250">
    <property type="entry name" value="ATPase_P-typ_transduc_dom_A_sf"/>
</dbReference>
<dbReference type="Proteomes" id="UP000002019">
    <property type="component" value="Chromosome"/>
</dbReference>
<dbReference type="InterPro" id="IPR059000">
    <property type="entry name" value="ATPase_P-type_domA"/>
</dbReference>
<keyword evidence="11" id="KW-1185">Reference proteome</keyword>
<feature type="domain" description="Cation-transporting P-type ATPase N-terminal" evidence="9">
    <location>
        <begin position="16"/>
        <end position="77"/>
    </location>
</feature>
<dbReference type="Gene3D" id="3.40.50.1000">
    <property type="entry name" value="HAD superfamily/HAD-like"/>
    <property type="match status" value="2"/>
</dbReference>
<dbReference type="InterPro" id="IPR023214">
    <property type="entry name" value="HAD_sf"/>
</dbReference>
<keyword evidence="10" id="KW-0378">Hydrolase</keyword>
<feature type="transmembrane region" description="Helical" evidence="8">
    <location>
        <begin position="657"/>
        <end position="677"/>
    </location>
</feature>
<dbReference type="Pfam" id="PF00122">
    <property type="entry name" value="E1-E2_ATPase"/>
    <property type="match status" value="1"/>
</dbReference>
<feature type="transmembrane region" description="Helical" evidence="8">
    <location>
        <begin position="277"/>
        <end position="301"/>
    </location>
</feature>
<dbReference type="InterPro" id="IPR023299">
    <property type="entry name" value="ATPase_P-typ_cyto_dom_N"/>
</dbReference>
<dbReference type="STRING" id="459349.CLOAM0754"/>
<dbReference type="SFLD" id="SFLDF00027">
    <property type="entry name" value="p-type_atpase"/>
    <property type="match status" value="1"/>
</dbReference>
<keyword evidence="7 8" id="KW-0472">Membrane</keyword>
<accession>B0VH22</accession>
<dbReference type="SFLD" id="SFLDS00003">
    <property type="entry name" value="Haloacid_Dehalogenase"/>
    <property type="match status" value="1"/>
</dbReference>
<feature type="transmembrane region" description="Helical" evidence="8">
    <location>
        <begin position="683"/>
        <end position="704"/>
    </location>
</feature>
<dbReference type="PANTHER" id="PTHR42861">
    <property type="entry name" value="CALCIUM-TRANSPORTING ATPASE"/>
    <property type="match status" value="1"/>
</dbReference>
<dbReference type="InterPro" id="IPR044492">
    <property type="entry name" value="P_typ_ATPase_HD_dom"/>
</dbReference>
<dbReference type="Gene3D" id="3.40.1110.10">
    <property type="entry name" value="Calcium-transporting ATPase, cytoplasmic domain N"/>
    <property type="match status" value="2"/>
</dbReference>
<keyword evidence="3" id="KW-0547">Nucleotide-binding</keyword>
<dbReference type="NCBIfam" id="TIGR01494">
    <property type="entry name" value="ATPase_P-type"/>
    <property type="match status" value="2"/>
</dbReference>
<evidence type="ECO:0000256" key="8">
    <source>
        <dbReference type="SAM" id="Phobius"/>
    </source>
</evidence>
<comment type="subcellular location">
    <subcellularLocation>
        <location evidence="1">Membrane</location>
        <topology evidence="1">Multi-pass membrane protein</topology>
    </subcellularLocation>
</comment>
<evidence type="ECO:0000256" key="4">
    <source>
        <dbReference type="ARBA" id="ARBA00022840"/>
    </source>
</evidence>
<dbReference type="Gene3D" id="2.70.150.10">
    <property type="entry name" value="Calcium-transporting ATPase, cytoplasmic transduction domain A"/>
    <property type="match status" value="1"/>
</dbReference>
<dbReference type="KEGG" id="caci:CLOAM0754"/>
<dbReference type="EMBL" id="CU466930">
    <property type="protein sequence ID" value="CAO80637.1"/>
    <property type="molecule type" value="Genomic_DNA"/>
</dbReference>
<sequence>MQIARSYSVKEDKMKEYSNLKQGLTTKEVEEKLRREGYNELPGSKGRNLGKLIWDIISEPMFILLVACAVIYFFLGDLQEALVLTASVVIVMSIELIQERKTEKALEALKNLSSPRALVIRNGEQIRIPGREVVTDDLIILAEGDRIPADAYILENDLLSVDESLLTGESVPVRKRIWDKKERPSTPGGDDLPFVYSGTLVVSGRGIAQVFATGERTELGKIGKSLETITEEETRLSKETGRLVKYFAIFALLICAFVVIVFYVTRKHLINALLTGITLAMSVLPEEFPVVLTVFMALGAWRMSKKNVLVRRLQAIESLGSATVLCTDKTGTITYNKMTLQKIVSNSENIELKNSAKLSEPILNTLIHSVLGSMREPFDPMEKAIHNALNDLDPSIYAELQTYQEIREYPLTDELRAMAKVWKISGKTNYTVALKGSPEAVIKLCSVNTEEINAIMKQVSDLAEEGLRVLGIASCEIKTDVLPEKLTDLSFCYLGLIGLADPIRETVPEAVKICYKAGIRVIMITGDYIGTAKAIGKQIGLKNVDNIISGSELDQMSDEELAEKCKQVSIFARVVPQQKLRIVQALKANGEIVAMTGDGVNDAPALKAANIGISMGLRGTDVAREASAIVLTDDDFSSIVSAVKMGRRIYDNLRKSFTYVFSLHVPIAGMAMIPASFADYPIIYFPVHIAFLELIIDPACSIVFEMEKEEDDIMERPPRSVDEKLFGTKRLIIGFLQGLGVLILLLLMYFWGINRGMGENHLRAHIFTTLVFSNLMLITTNRSWHKNLFQIIRTPNKGMTYLFLGVFAIVLLMIKVPSVTNIFHLETMSIMELLTCLILGNMSVAWFEIYKLIVNRKSANKHLTE</sequence>
<dbReference type="Pfam" id="PF00690">
    <property type="entry name" value="Cation_ATPase_N"/>
    <property type="match status" value="1"/>
</dbReference>
<dbReference type="InterPro" id="IPR036412">
    <property type="entry name" value="HAD-like_sf"/>
</dbReference>
<dbReference type="SUPFAM" id="SSF56784">
    <property type="entry name" value="HAD-like"/>
    <property type="match status" value="1"/>
</dbReference>
<gene>
    <name evidence="10" type="ordered locus">CLOAM0754</name>
</gene>
<reference evidence="10 11" key="1">
    <citation type="journal article" date="2008" name="J. Bacteriol.">
        <title>'Candidatus Cloacamonas acidaminovorans': genome sequence reconstruction provides a first glimpse of a new bacterial division.</title>
        <authorList>
            <person name="Pelletier E."/>
            <person name="Kreimeyer A."/>
            <person name="Bocs S."/>
            <person name="Rouy Z."/>
            <person name="Gyapay G."/>
            <person name="Chouari R."/>
            <person name="Riviere D."/>
            <person name="Ganesan A."/>
            <person name="Daegelen P."/>
            <person name="Sghir A."/>
            <person name="Cohen G.N."/>
            <person name="Medigue C."/>
            <person name="Weissenbach J."/>
            <person name="Le Paslier D."/>
        </authorList>
    </citation>
    <scope>NUCLEOTIDE SEQUENCE [LARGE SCALE GENOMIC DNA]</scope>
    <source>
        <strain evidence="11">Evry</strain>
    </source>
</reference>
<evidence type="ECO:0000256" key="6">
    <source>
        <dbReference type="ARBA" id="ARBA00022989"/>
    </source>
</evidence>
<proteinExistence type="predicted"/>
<dbReference type="Pfam" id="PF00702">
    <property type="entry name" value="Hydrolase"/>
    <property type="match status" value="1"/>
</dbReference>
<keyword evidence="2 8" id="KW-0812">Transmembrane</keyword>
<organism evidence="10 11">
    <name type="scientific">Cloacimonas acidaminovorans (strain Evry)</name>
    <dbReference type="NCBI Taxonomy" id="459349"/>
    <lineage>
        <taxon>Bacteria</taxon>
        <taxon>Pseudomonadati</taxon>
        <taxon>Candidatus Cloacimonadota</taxon>
        <taxon>Candidatus Cloacimonadia</taxon>
        <taxon>Candidatus Cloacimonadales</taxon>
        <taxon>Candidatus Cloacimonadaceae</taxon>
        <taxon>Candidatus Cloacimonas</taxon>
    </lineage>
</organism>
<dbReference type="PRINTS" id="PR00119">
    <property type="entry name" value="CATATPASE"/>
</dbReference>
<dbReference type="GO" id="GO:0016020">
    <property type="term" value="C:membrane"/>
    <property type="evidence" value="ECO:0007669"/>
    <property type="project" value="UniProtKB-SubCell"/>
</dbReference>
<dbReference type="FunFam" id="3.40.50.1000:FF:000083">
    <property type="entry name" value="Sodium/potassium-transporting ATPase subunit alpha"/>
    <property type="match status" value="1"/>
</dbReference>
<dbReference type="Pfam" id="PF00689">
    <property type="entry name" value="Cation_ATPase_C"/>
    <property type="match status" value="1"/>
</dbReference>
<dbReference type="InterPro" id="IPR004014">
    <property type="entry name" value="ATPase_P-typ_cation-transptr_N"/>
</dbReference>
<feature type="transmembrane region" description="Helical" evidence="8">
    <location>
        <begin position="829"/>
        <end position="847"/>
    </location>
</feature>
<dbReference type="SUPFAM" id="SSF81660">
    <property type="entry name" value="Metal cation-transporting ATPase, ATP-binding domain N"/>
    <property type="match status" value="1"/>
</dbReference>
<dbReference type="SUPFAM" id="SSF81665">
    <property type="entry name" value="Calcium ATPase, transmembrane domain M"/>
    <property type="match status" value="1"/>
</dbReference>
<evidence type="ECO:0000313" key="10">
    <source>
        <dbReference type="EMBL" id="CAO80637.1"/>
    </source>
</evidence>
<dbReference type="SMART" id="SM00831">
    <property type="entry name" value="Cation_ATPase_N"/>
    <property type="match status" value="1"/>
</dbReference>
<dbReference type="SFLD" id="SFLDG00002">
    <property type="entry name" value="C1.7:_P-type_atpase_like"/>
    <property type="match status" value="1"/>
</dbReference>
<dbReference type="InterPro" id="IPR018303">
    <property type="entry name" value="ATPase_P-typ_P_site"/>
</dbReference>
<dbReference type="PROSITE" id="PS00154">
    <property type="entry name" value="ATPASE_E1_E2"/>
    <property type="match status" value="1"/>
</dbReference>
<dbReference type="HOGENOM" id="CLU_002360_2_1_0"/>
<dbReference type="InterPro" id="IPR006068">
    <property type="entry name" value="ATPase_P-typ_cation-transptr_C"/>
</dbReference>
<keyword evidence="4" id="KW-0067">ATP-binding</keyword>
<evidence type="ECO:0000256" key="2">
    <source>
        <dbReference type="ARBA" id="ARBA00022692"/>
    </source>
</evidence>
<evidence type="ECO:0000256" key="1">
    <source>
        <dbReference type="ARBA" id="ARBA00004141"/>
    </source>
</evidence>
<feature type="transmembrane region" description="Helical" evidence="8">
    <location>
        <begin position="801"/>
        <end position="823"/>
    </location>
</feature>
<dbReference type="InterPro" id="IPR023298">
    <property type="entry name" value="ATPase_P-typ_TM_dom_sf"/>
</dbReference>
<evidence type="ECO:0000256" key="5">
    <source>
        <dbReference type="ARBA" id="ARBA00022967"/>
    </source>
</evidence>
<feature type="transmembrane region" description="Helical" evidence="8">
    <location>
        <begin position="731"/>
        <end position="750"/>
    </location>
</feature>
<feature type="transmembrane region" description="Helical" evidence="8">
    <location>
        <begin position="81"/>
        <end position="97"/>
    </location>
</feature>
<feature type="transmembrane region" description="Helical" evidence="8">
    <location>
        <begin position="762"/>
        <end position="780"/>
    </location>
</feature>
<dbReference type="InterPro" id="IPR001757">
    <property type="entry name" value="P_typ_ATPase"/>
</dbReference>
<evidence type="ECO:0000259" key="9">
    <source>
        <dbReference type="SMART" id="SM00831"/>
    </source>
</evidence>
<keyword evidence="6 8" id="KW-1133">Transmembrane helix</keyword>
<dbReference type="eggNOG" id="COG0474">
    <property type="taxonomic scope" value="Bacteria"/>
</dbReference>
<dbReference type="GO" id="GO:0005524">
    <property type="term" value="F:ATP binding"/>
    <property type="evidence" value="ECO:0007669"/>
    <property type="project" value="UniProtKB-KW"/>
</dbReference>
<feature type="transmembrane region" description="Helical" evidence="8">
    <location>
        <begin position="243"/>
        <end position="265"/>
    </location>
</feature>
<dbReference type="Gene3D" id="1.20.1110.10">
    <property type="entry name" value="Calcium-transporting ATPase, transmembrane domain"/>
    <property type="match status" value="2"/>
</dbReference>
<dbReference type="CDD" id="cd07538">
    <property type="entry name" value="P-type_ATPase"/>
    <property type="match status" value="1"/>
</dbReference>
<feature type="transmembrane region" description="Helical" evidence="8">
    <location>
        <begin position="52"/>
        <end position="75"/>
    </location>
</feature>
<evidence type="ECO:0000256" key="3">
    <source>
        <dbReference type="ARBA" id="ARBA00022741"/>
    </source>
</evidence>
<keyword evidence="5" id="KW-1278">Translocase</keyword>
<dbReference type="GO" id="GO:0016887">
    <property type="term" value="F:ATP hydrolysis activity"/>
    <property type="evidence" value="ECO:0007669"/>
    <property type="project" value="InterPro"/>
</dbReference>
<dbReference type="AlphaFoldDB" id="B0VH22"/>
<dbReference type="SUPFAM" id="SSF81653">
    <property type="entry name" value="Calcium ATPase, transduction domain A"/>
    <property type="match status" value="1"/>
</dbReference>
<protein>
    <submittedName>
        <fullName evidence="10">Cation transport ATPase</fullName>
        <ecNumber evidence="10">3.6.3.8</ecNumber>
    </submittedName>
</protein>
<dbReference type="EC" id="3.6.3.8" evidence="10"/>
<evidence type="ECO:0000256" key="7">
    <source>
        <dbReference type="ARBA" id="ARBA00023136"/>
    </source>
</evidence>
<evidence type="ECO:0000313" key="11">
    <source>
        <dbReference type="Proteomes" id="UP000002019"/>
    </source>
</evidence>